<reference evidence="1" key="1">
    <citation type="submission" date="2023-03" db="EMBL/GenBank/DDBJ databases">
        <authorList>
            <person name="Cleenwerck I."/>
        </authorList>
    </citation>
    <scope>NUCLEOTIDE SEQUENCE</scope>
    <source>
        <strain evidence="1">LMG 32879</strain>
    </source>
</reference>
<evidence type="ECO:0000313" key="1">
    <source>
        <dbReference type="EMBL" id="CAI9121214.1"/>
    </source>
</evidence>
<dbReference type="GO" id="GO:0003676">
    <property type="term" value="F:nucleic acid binding"/>
    <property type="evidence" value="ECO:0007669"/>
    <property type="project" value="InterPro"/>
</dbReference>
<evidence type="ECO:0008006" key="3">
    <source>
        <dbReference type="Google" id="ProtNLM"/>
    </source>
</evidence>
<proteinExistence type="predicted"/>
<gene>
    <name evidence="1" type="ORF">LMG32879_002060</name>
</gene>
<dbReference type="Proteomes" id="UP001176960">
    <property type="component" value="Unassembled WGS sequence"/>
</dbReference>
<keyword evidence="2" id="KW-1185">Reference proteome</keyword>
<dbReference type="RefSeq" id="WP_289842885.1">
    <property type="nucleotide sequence ID" value="NZ_CATKSH010000012.1"/>
</dbReference>
<comment type="caution">
    <text evidence="1">The sequence shown here is derived from an EMBL/GenBank/DDBJ whole genome shotgun (WGS) entry which is preliminary data.</text>
</comment>
<organism evidence="1 2">
    <name type="scientific">Brytella acorum</name>
    <dbReference type="NCBI Taxonomy" id="2959299"/>
    <lineage>
        <taxon>Bacteria</taxon>
        <taxon>Pseudomonadati</taxon>
        <taxon>Pseudomonadota</taxon>
        <taxon>Alphaproteobacteria</taxon>
        <taxon>Acetobacterales</taxon>
        <taxon>Acetobacteraceae</taxon>
        <taxon>Brytella</taxon>
    </lineage>
</organism>
<name>A0AA35UXC5_9PROT</name>
<dbReference type="AlphaFoldDB" id="A0AA35UXC5"/>
<evidence type="ECO:0000313" key="2">
    <source>
        <dbReference type="Proteomes" id="UP001176960"/>
    </source>
</evidence>
<dbReference type="InterPro" id="IPR056931">
    <property type="entry name" value="D14-like"/>
</dbReference>
<dbReference type="InterPro" id="IPR011856">
    <property type="entry name" value="tRNA_endonuc-like_dom_sf"/>
</dbReference>
<protein>
    <recommendedName>
        <fullName evidence="3">Holliday junction resolvase</fullName>
    </recommendedName>
</protein>
<dbReference type="Gene3D" id="3.40.1350.10">
    <property type="match status" value="1"/>
</dbReference>
<dbReference type="Pfam" id="PF24608">
    <property type="entry name" value="PDDEXK_15"/>
    <property type="match status" value="1"/>
</dbReference>
<accession>A0AA35UXC5</accession>
<dbReference type="EMBL" id="CATKSH010000012">
    <property type="protein sequence ID" value="CAI9121214.1"/>
    <property type="molecule type" value="Genomic_DNA"/>
</dbReference>
<sequence>MGKASRDKGARVERKIVDLHRNAGIKAERVPLSGAMQFRNTASTDVDVYARGPHAPPFVCEVKARKSGEGFVTLERWLGDADALFLVRDRAEPLVVLPFARWREIVGDQR</sequence>